<dbReference type="InterPro" id="IPR013132">
    <property type="entry name" value="PseI/NeuA/B-like_N"/>
</dbReference>
<dbReference type="InterPro" id="IPR051690">
    <property type="entry name" value="PseI-like"/>
</dbReference>
<dbReference type="CDD" id="cd11615">
    <property type="entry name" value="SAF_NeuB_like"/>
    <property type="match status" value="1"/>
</dbReference>
<keyword evidence="3" id="KW-1185">Reference proteome</keyword>
<dbReference type="GO" id="GO:0016051">
    <property type="term" value="P:carbohydrate biosynthetic process"/>
    <property type="evidence" value="ECO:0007669"/>
    <property type="project" value="InterPro"/>
</dbReference>
<dbReference type="Proteomes" id="UP000807504">
    <property type="component" value="Unassembled WGS sequence"/>
</dbReference>
<dbReference type="Pfam" id="PF03102">
    <property type="entry name" value="NeuB"/>
    <property type="match status" value="1"/>
</dbReference>
<dbReference type="Pfam" id="PF08666">
    <property type="entry name" value="SAF"/>
    <property type="match status" value="1"/>
</dbReference>
<sequence>MGSYSKICRNPENKDPVEFEIAPGVFVGDNRPVFIIGDIGQNHQGNYLKARRLIRIAADCGVHCVAFQKCDLQSRYTQEALNRPYEKEHALGATYGEHMRALELSNENFVKLKQYAEELGLIFTATGMDQPSIDFLQHIGVPFFKIDSADSTNLPLLRHVRRYNKPLVISTGITREEDLAKAYYEILWSAKNIAIMQSTSCYPTPSRYANLKVIKGYKNLFPRAVIGYSGHEEGLVESVAAVAIGAKIIERRITTGHSRKQSNHVSSLNPHELEHFVESIKRVEQAMGKFQKEIEVCELDCYTKLGKTIVAKRFLAKGIYISAEDLDVKSSVEKEFHPLRFCELIGRRLKKAVKRDVPLMSSDFH</sequence>
<dbReference type="EMBL" id="JABXBU010000030">
    <property type="protein sequence ID" value="KAF8784626.1"/>
    <property type="molecule type" value="Genomic_DNA"/>
</dbReference>
<dbReference type="PANTHER" id="PTHR42966">
    <property type="entry name" value="N-ACETYLNEURAMINATE SYNTHASE"/>
    <property type="match status" value="1"/>
</dbReference>
<gene>
    <name evidence="2" type="ORF">HNY73_010277</name>
</gene>
<protein>
    <submittedName>
        <fullName evidence="2">Sialic acid synthase like protein</fullName>
    </submittedName>
</protein>
<dbReference type="GO" id="GO:0047444">
    <property type="term" value="F:N-acylneuraminate-9-phosphate synthase activity"/>
    <property type="evidence" value="ECO:0007669"/>
    <property type="project" value="TreeGrafter"/>
</dbReference>
<dbReference type="Gene3D" id="3.20.20.70">
    <property type="entry name" value="Aldolase class I"/>
    <property type="match status" value="1"/>
</dbReference>
<evidence type="ECO:0000313" key="3">
    <source>
        <dbReference type="Proteomes" id="UP000807504"/>
    </source>
</evidence>
<reference evidence="2" key="2">
    <citation type="submission" date="2020-06" db="EMBL/GenBank/DDBJ databases">
        <authorList>
            <person name="Sheffer M."/>
        </authorList>
    </citation>
    <scope>NUCLEOTIDE SEQUENCE</scope>
</reference>
<dbReference type="InterPro" id="IPR036732">
    <property type="entry name" value="AFP_Neu5c_C_sf"/>
</dbReference>
<reference evidence="2" key="1">
    <citation type="journal article" date="2020" name="bioRxiv">
        <title>Chromosome-level reference genome of the European wasp spider Argiope bruennichi: a resource for studies on range expansion and evolutionary adaptation.</title>
        <authorList>
            <person name="Sheffer M.M."/>
            <person name="Hoppe A."/>
            <person name="Krehenwinkel H."/>
            <person name="Uhl G."/>
            <person name="Kuss A.W."/>
            <person name="Jensen L."/>
            <person name="Jensen C."/>
            <person name="Gillespie R.G."/>
            <person name="Hoff K.J."/>
            <person name="Prost S."/>
        </authorList>
    </citation>
    <scope>NUCLEOTIDE SEQUENCE</scope>
</reference>
<organism evidence="2 3">
    <name type="scientific">Argiope bruennichi</name>
    <name type="common">Wasp spider</name>
    <name type="synonym">Aranea bruennichi</name>
    <dbReference type="NCBI Taxonomy" id="94029"/>
    <lineage>
        <taxon>Eukaryota</taxon>
        <taxon>Metazoa</taxon>
        <taxon>Ecdysozoa</taxon>
        <taxon>Arthropoda</taxon>
        <taxon>Chelicerata</taxon>
        <taxon>Arachnida</taxon>
        <taxon>Araneae</taxon>
        <taxon>Araneomorphae</taxon>
        <taxon>Entelegynae</taxon>
        <taxon>Araneoidea</taxon>
        <taxon>Araneidae</taxon>
        <taxon>Argiope</taxon>
    </lineage>
</organism>
<accession>A0A8T0F0G7</accession>
<name>A0A8T0F0G7_ARGBR</name>
<dbReference type="PROSITE" id="PS50844">
    <property type="entry name" value="AFP_LIKE"/>
    <property type="match status" value="1"/>
</dbReference>
<dbReference type="PANTHER" id="PTHR42966:SF1">
    <property type="entry name" value="SIALIC ACID SYNTHASE"/>
    <property type="match status" value="1"/>
</dbReference>
<evidence type="ECO:0000259" key="1">
    <source>
        <dbReference type="PROSITE" id="PS50844"/>
    </source>
</evidence>
<evidence type="ECO:0000313" key="2">
    <source>
        <dbReference type="EMBL" id="KAF8784626.1"/>
    </source>
</evidence>
<feature type="domain" description="AFP-like" evidence="1">
    <location>
        <begin position="308"/>
        <end position="365"/>
    </location>
</feature>
<dbReference type="InterPro" id="IPR013974">
    <property type="entry name" value="SAF"/>
</dbReference>
<dbReference type="SUPFAM" id="SSF51269">
    <property type="entry name" value="AFP III-like domain"/>
    <property type="match status" value="1"/>
</dbReference>
<comment type="caution">
    <text evidence="2">The sequence shown here is derived from an EMBL/GenBank/DDBJ whole genome shotgun (WGS) entry which is preliminary data.</text>
</comment>
<proteinExistence type="predicted"/>
<dbReference type="InterPro" id="IPR013785">
    <property type="entry name" value="Aldolase_TIM"/>
</dbReference>
<dbReference type="Gene3D" id="3.90.1210.10">
    <property type="entry name" value="Antifreeze-like/N-acetylneuraminic acid synthase C-terminal domain"/>
    <property type="match status" value="1"/>
</dbReference>
<dbReference type="SUPFAM" id="SSF51569">
    <property type="entry name" value="Aldolase"/>
    <property type="match status" value="1"/>
</dbReference>
<dbReference type="InterPro" id="IPR006190">
    <property type="entry name" value="SAF_AFP_Neu5Ac"/>
</dbReference>
<dbReference type="InterPro" id="IPR057736">
    <property type="entry name" value="SAF_PseI/NeuA/NeuB"/>
</dbReference>
<dbReference type="AlphaFoldDB" id="A0A8T0F0G7"/>